<dbReference type="SUPFAM" id="SSF52467">
    <property type="entry name" value="DHS-like NAD/FAD-binding domain"/>
    <property type="match status" value="1"/>
</dbReference>
<organism evidence="6 7">
    <name type="scientific">Planctopirus limnophila (strain ATCC 43296 / DSM 3776 / IFAM 1008 / Mu 290)</name>
    <name type="common">Planctomyces limnophilus</name>
    <dbReference type="NCBI Taxonomy" id="521674"/>
    <lineage>
        <taxon>Bacteria</taxon>
        <taxon>Pseudomonadati</taxon>
        <taxon>Planctomycetota</taxon>
        <taxon>Planctomycetia</taxon>
        <taxon>Planctomycetales</taxon>
        <taxon>Planctomycetaceae</taxon>
        <taxon>Planctopirus</taxon>
    </lineage>
</organism>
<dbReference type="GO" id="GO:0070403">
    <property type="term" value="F:NAD+ binding"/>
    <property type="evidence" value="ECO:0007669"/>
    <property type="project" value="InterPro"/>
</dbReference>
<keyword evidence="3" id="KW-0520">NAD</keyword>
<dbReference type="InterPro" id="IPR026591">
    <property type="entry name" value="Sirtuin_cat_small_dom_sf"/>
</dbReference>
<evidence type="ECO:0000256" key="2">
    <source>
        <dbReference type="ARBA" id="ARBA00022679"/>
    </source>
</evidence>
<dbReference type="Gene3D" id="3.40.50.1220">
    <property type="entry name" value="TPP-binding domain"/>
    <property type="match status" value="1"/>
</dbReference>
<protein>
    <recommendedName>
        <fullName evidence="1">protein acetyllysine N-acetyltransferase</fullName>
        <ecNumber evidence="1">2.3.1.286</ecNumber>
    </recommendedName>
</protein>
<keyword evidence="2" id="KW-0808">Transferase</keyword>
<dbReference type="PANTHER" id="PTHR11085:SF10">
    <property type="entry name" value="NAD-DEPENDENT PROTEIN DEACYLASE SIRTUIN-5, MITOCHONDRIAL-RELATED"/>
    <property type="match status" value="1"/>
</dbReference>
<dbReference type="InterPro" id="IPR003000">
    <property type="entry name" value="Sirtuin"/>
</dbReference>
<dbReference type="KEGG" id="plm:Plim_1515"/>
<proteinExistence type="predicted"/>
<dbReference type="InterPro" id="IPR026590">
    <property type="entry name" value="Ssirtuin_cat_dom"/>
</dbReference>
<dbReference type="eggNOG" id="COG0846">
    <property type="taxonomic scope" value="Bacteria"/>
</dbReference>
<dbReference type="EC" id="2.3.1.286" evidence="1"/>
<dbReference type="HOGENOM" id="CLU_023643_3_1_0"/>
<dbReference type="PROSITE" id="PS50305">
    <property type="entry name" value="SIRTUIN"/>
    <property type="match status" value="1"/>
</dbReference>
<dbReference type="Pfam" id="PF02146">
    <property type="entry name" value="SIR2"/>
    <property type="match status" value="1"/>
</dbReference>
<dbReference type="InterPro" id="IPR029035">
    <property type="entry name" value="DHS-like_NAD/FAD-binding_dom"/>
</dbReference>
<evidence type="ECO:0000256" key="4">
    <source>
        <dbReference type="PROSITE-ProRule" id="PRU00236"/>
    </source>
</evidence>
<evidence type="ECO:0000256" key="3">
    <source>
        <dbReference type="ARBA" id="ARBA00023027"/>
    </source>
</evidence>
<dbReference type="InterPro" id="IPR050134">
    <property type="entry name" value="NAD-dep_sirtuin_deacylases"/>
</dbReference>
<dbReference type="Gene3D" id="3.30.1600.10">
    <property type="entry name" value="SIR2/SIRT2 'Small Domain"/>
    <property type="match status" value="1"/>
</dbReference>
<keyword evidence="7" id="KW-1185">Reference proteome</keyword>
<dbReference type="GO" id="GO:0017136">
    <property type="term" value="F:histone deacetylase activity, NAD-dependent"/>
    <property type="evidence" value="ECO:0007669"/>
    <property type="project" value="TreeGrafter"/>
</dbReference>
<reference evidence="6 7" key="1">
    <citation type="journal article" date="2010" name="Stand. Genomic Sci.">
        <title>Complete genome sequence of Planctomyces limnophilus type strain (Mu 290).</title>
        <authorList>
            <person name="Labutti K."/>
            <person name="Sikorski J."/>
            <person name="Schneider S."/>
            <person name="Nolan M."/>
            <person name="Lucas S."/>
            <person name="Glavina Del Rio T."/>
            <person name="Tice H."/>
            <person name="Cheng J.F."/>
            <person name="Goodwin L."/>
            <person name="Pitluck S."/>
            <person name="Liolios K."/>
            <person name="Ivanova N."/>
            <person name="Mavromatis K."/>
            <person name="Mikhailova N."/>
            <person name="Pati A."/>
            <person name="Chen A."/>
            <person name="Palaniappan K."/>
            <person name="Land M."/>
            <person name="Hauser L."/>
            <person name="Chang Y.J."/>
            <person name="Jeffries C.D."/>
            <person name="Tindall B.J."/>
            <person name="Rohde M."/>
            <person name="Goker M."/>
            <person name="Woyke T."/>
            <person name="Bristow J."/>
            <person name="Eisen J.A."/>
            <person name="Markowitz V."/>
            <person name="Hugenholtz P."/>
            <person name="Kyrpides N.C."/>
            <person name="Klenk H.P."/>
            <person name="Lapidus A."/>
        </authorList>
    </citation>
    <scope>NUCLEOTIDE SEQUENCE [LARGE SCALE GENOMIC DNA]</scope>
    <source>
        <strain evidence="7">ATCC 43296 / DSM 3776 / IFAM 1008 / 290</strain>
    </source>
</reference>
<dbReference type="STRING" id="521674.Plim_1515"/>
<evidence type="ECO:0000259" key="5">
    <source>
        <dbReference type="PROSITE" id="PS50305"/>
    </source>
</evidence>
<evidence type="ECO:0000313" key="6">
    <source>
        <dbReference type="EMBL" id="ADG67348.1"/>
    </source>
</evidence>
<dbReference type="PANTHER" id="PTHR11085">
    <property type="entry name" value="NAD-DEPENDENT PROTEIN DEACYLASE SIRTUIN-5, MITOCHONDRIAL-RELATED"/>
    <property type="match status" value="1"/>
</dbReference>
<dbReference type="Proteomes" id="UP000002220">
    <property type="component" value="Chromosome"/>
</dbReference>
<evidence type="ECO:0000256" key="1">
    <source>
        <dbReference type="ARBA" id="ARBA00012928"/>
    </source>
</evidence>
<dbReference type="EMBL" id="CP001744">
    <property type="protein sequence ID" value="ADG67348.1"/>
    <property type="molecule type" value="Genomic_DNA"/>
</dbReference>
<sequence length="282" mass="30880">MKQARSIRKSIMDTDHWITAVLALRKAHRIVVFTGAGISSESGIPTFRDNDGFWQRFPPERFATWKGLLQTALTDRHSVAQFIFNVIEPIAKSEPNAGHAAVASIQQRVSTTVVTQNIDGLHQSAGSTSVLEIHGSLMEVVDVTSGEIVQKLDRNDLARIADIVHMYANHQVSVIRFLWNLRKHYPFDWFGRHRPNLVLFGDDLPEPAWAKACQASRECDVLLSIGTSGAVYPAALLPGTAAASGATVISIDPQPMEGCWLKGKAGDLLPKLISDAFGSNCE</sequence>
<comment type="caution">
    <text evidence="4">Lacks conserved residue(s) required for the propagation of feature annotation.</text>
</comment>
<accession>D5SW63</accession>
<name>D5SW63_PLAL2</name>
<dbReference type="AlphaFoldDB" id="D5SW63"/>
<evidence type="ECO:0000313" key="7">
    <source>
        <dbReference type="Proteomes" id="UP000002220"/>
    </source>
</evidence>
<gene>
    <name evidence="6" type="ordered locus">Plim_1515</name>
</gene>
<feature type="domain" description="Deacetylase sirtuin-type" evidence="5">
    <location>
        <begin position="8"/>
        <end position="282"/>
    </location>
</feature>